<name>A0AAV2P297_9HYME</name>
<dbReference type="Proteomes" id="UP001497644">
    <property type="component" value="Chromosome 6"/>
</dbReference>
<keyword evidence="3" id="KW-1185">Reference proteome</keyword>
<dbReference type="AlphaFoldDB" id="A0AAV2P297"/>
<reference evidence="2" key="1">
    <citation type="submission" date="2024-04" db="EMBL/GenBank/DDBJ databases">
        <authorList>
            <consortium name="Molecular Ecology Group"/>
        </authorList>
    </citation>
    <scope>NUCLEOTIDE SEQUENCE</scope>
</reference>
<dbReference type="EMBL" id="OZ034829">
    <property type="protein sequence ID" value="CAL1686088.1"/>
    <property type="molecule type" value="Genomic_DNA"/>
</dbReference>
<organism evidence="2 3">
    <name type="scientific">Lasius platythorax</name>
    <dbReference type="NCBI Taxonomy" id="488582"/>
    <lineage>
        <taxon>Eukaryota</taxon>
        <taxon>Metazoa</taxon>
        <taxon>Ecdysozoa</taxon>
        <taxon>Arthropoda</taxon>
        <taxon>Hexapoda</taxon>
        <taxon>Insecta</taxon>
        <taxon>Pterygota</taxon>
        <taxon>Neoptera</taxon>
        <taxon>Endopterygota</taxon>
        <taxon>Hymenoptera</taxon>
        <taxon>Apocrita</taxon>
        <taxon>Aculeata</taxon>
        <taxon>Formicoidea</taxon>
        <taxon>Formicidae</taxon>
        <taxon>Formicinae</taxon>
        <taxon>Lasius</taxon>
        <taxon>Lasius</taxon>
    </lineage>
</organism>
<evidence type="ECO:0000256" key="1">
    <source>
        <dbReference type="SAM" id="MobiDB-lite"/>
    </source>
</evidence>
<evidence type="ECO:0000313" key="3">
    <source>
        <dbReference type="Proteomes" id="UP001497644"/>
    </source>
</evidence>
<sequence length="142" mass="15952">MPIRISCGMPYQSPAPIIFELARKLHIPPTLCPSPRRARTPGISSLVGEPYGRVRDYQQPPWQQTLPKGRRSSRLGLPSRLQVIAADCNPGKPHPALPALADEKFDASREWARCKVHARSRRVFRGRMRKSGGIPRQPSEQV</sequence>
<feature type="region of interest" description="Disordered" evidence="1">
    <location>
        <begin position="123"/>
        <end position="142"/>
    </location>
</feature>
<feature type="region of interest" description="Disordered" evidence="1">
    <location>
        <begin position="34"/>
        <end position="74"/>
    </location>
</feature>
<protein>
    <submittedName>
        <fullName evidence="2">Uncharacterized protein</fullName>
    </submittedName>
</protein>
<accession>A0AAV2P297</accession>
<proteinExistence type="predicted"/>
<evidence type="ECO:0000313" key="2">
    <source>
        <dbReference type="EMBL" id="CAL1686088.1"/>
    </source>
</evidence>
<gene>
    <name evidence="2" type="ORF">LPLAT_LOCUS11458</name>
</gene>